<dbReference type="SFLD" id="SFLDS00005">
    <property type="entry name" value="Isoprenoid_Synthase_Type_I"/>
    <property type="match status" value="1"/>
</dbReference>
<evidence type="ECO:0000313" key="2">
    <source>
        <dbReference type="EMBL" id="KUN35681.1"/>
    </source>
</evidence>
<evidence type="ECO:0000313" key="3">
    <source>
        <dbReference type="Proteomes" id="UP000053271"/>
    </source>
</evidence>
<dbReference type="STRING" id="68231.AQJ30_23585"/>
<gene>
    <name evidence="2" type="ORF">AQJ30_23585</name>
</gene>
<dbReference type="Pfam" id="PF19086">
    <property type="entry name" value="Terpene_syn_C_2"/>
    <property type="match status" value="1"/>
</dbReference>
<sequence length="348" mass="38336">MPQDMTFGLPAAHIGPGLDAARRHHLDWVRRTGLAADDRSLAWYVSWDMPRLAALGFPHARGPALDLLADAMGFFFVFDDQFDGPLGRDPAATARVCRTLIDIAHGAPPPPGADPCTAAFADIRARSTDGAHPAWTARTAHEWEYYFAAQAHEARGRLRGTPADLATYLEVRRGVAATDLPLSLGERAAGLAVPASAFHSPELRLMRRAAIDVTLMCNDVYSLEKEEARGDMDNLVLVLERARHLTRGQALTAARGEVTRRLRRFDRLAAQVPAVCTQLALTEQEQADVAAYVRVMTAWMSGYHTWQTETHRYRDAPRIVPPSGPGHLDQLLPAACRPQRNAFDRPSE</sequence>
<comment type="caution">
    <text evidence="2">The sequence shown here is derived from an EMBL/GenBank/DDBJ whole genome shotgun (WGS) entry which is preliminary data.</text>
</comment>
<dbReference type="SUPFAM" id="SSF48576">
    <property type="entry name" value="Terpenoid synthases"/>
    <property type="match status" value="1"/>
</dbReference>
<reference evidence="2 3" key="1">
    <citation type="submission" date="2015-10" db="EMBL/GenBank/DDBJ databases">
        <title>Draft genome sequence of Streptomyces longwoodensis DSM 41677, type strain for the species Streptomyces longwoodensis.</title>
        <authorList>
            <person name="Ruckert C."/>
            <person name="Winkler A."/>
            <person name="Kalinowski J."/>
            <person name="Kampfer P."/>
            <person name="Glaeser S."/>
        </authorList>
    </citation>
    <scope>NUCLEOTIDE SEQUENCE [LARGE SCALE GENOMIC DNA]</scope>
    <source>
        <strain evidence="2 3">DSM 41677</strain>
    </source>
</reference>
<dbReference type="GeneID" id="91427597"/>
<keyword evidence="1" id="KW-0456">Lyase</keyword>
<dbReference type="SFLD" id="SFLDG01020">
    <property type="entry name" value="Terpene_Cyclase_Like_2"/>
    <property type="match status" value="1"/>
</dbReference>
<dbReference type="EMBL" id="LMWS01000031">
    <property type="protein sequence ID" value="KUN35681.1"/>
    <property type="molecule type" value="Genomic_DNA"/>
</dbReference>
<dbReference type="InterPro" id="IPR034686">
    <property type="entry name" value="Terpene_cyclase-like_2"/>
</dbReference>
<name>A0A117QLZ0_9ACTN</name>
<dbReference type="AlphaFoldDB" id="A0A117QLZ0"/>
<proteinExistence type="predicted"/>
<dbReference type="Gene3D" id="1.10.600.10">
    <property type="entry name" value="Farnesyl Diphosphate Synthase"/>
    <property type="match status" value="1"/>
</dbReference>
<dbReference type="GO" id="GO:0010333">
    <property type="term" value="F:terpene synthase activity"/>
    <property type="evidence" value="ECO:0007669"/>
    <property type="project" value="InterPro"/>
</dbReference>
<dbReference type="RefSeq" id="WP_067237513.1">
    <property type="nucleotide sequence ID" value="NZ_KQ948557.1"/>
</dbReference>
<evidence type="ECO:0000256" key="1">
    <source>
        <dbReference type="ARBA" id="ARBA00023239"/>
    </source>
</evidence>
<accession>A0A117QLZ0</accession>
<dbReference type="InterPro" id="IPR008949">
    <property type="entry name" value="Isoprenoid_synthase_dom_sf"/>
</dbReference>
<dbReference type="Proteomes" id="UP000053271">
    <property type="component" value="Unassembled WGS sequence"/>
</dbReference>
<organism evidence="2 3">
    <name type="scientific">Streptomyces longwoodensis</name>
    <dbReference type="NCBI Taxonomy" id="68231"/>
    <lineage>
        <taxon>Bacteria</taxon>
        <taxon>Bacillati</taxon>
        <taxon>Actinomycetota</taxon>
        <taxon>Actinomycetes</taxon>
        <taxon>Kitasatosporales</taxon>
        <taxon>Streptomycetaceae</taxon>
        <taxon>Streptomyces</taxon>
    </lineage>
</organism>
<protein>
    <submittedName>
        <fullName evidence="2">Terpene cyclase</fullName>
    </submittedName>
</protein>
<keyword evidence="3" id="KW-1185">Reference proteome</keyword>